<dbReference type="InterPro" id="IPR023346">
    <property type="entry name" value="Lysozyme-like_dom_sf"/>
</dbReference>
<reference evidence="4" key="1">
    <citation type="journal article" date="2015" name="Genome Announc.">
        <title>High-Quality Draft Genome Sequence of Desulfovibrio carbinoliphilus FW-101-2B, an Organic Acid-Oxidizing Sulfate-Reducing Bacterium Isolated from Uranium(VI)-Contaminated Groundwater.</title>
        <authorList>
            <person name="Ramsay B.D."/>
            <person name="Hwang C."/>
            <person name="Woo H.L."/>
            <person name="Carroll S.L."/>
            <person name="Lucas S."/>
            <person name="Han J."/>
            <person name="Lapidus A.L."/>
            <person name="Cheng J.F."/>
            <person name="Goodwin L.A."/>
            <person name="Pitluck S."/>
            <person name="Peters L."/>
            <person name="Chertkov O."/>
            <person name="Held B."/>
            <person name="Detter J.C."/>
            <person name="Han C.S."/>
            <person name="Tapia R."/>
            <person name="Land M.L."/>
            <person name="Hauser L.J."/>
            <person name="Kyrpides N.C."/>
            <person name="Ivanova N.N."/>
            <person name="Mikhailova N."/>
            <person name="Pagani I."/>
            <person name="Woyke T."/>
            <person name="Arkin A.P."/>
            <person name="Dehal P."/>
            <person name="Chivian D."/>
            <person name="Criddle C.S."/>
            <person name="Wu W."/>
            <person name="Chakraborty R."/>
            <person name="Hazen T.C."/>
            <person name="Fields M.W."/>
        </authorList>
    </citation>
    <scope>NUCLEOTIDE SEQUENCE [LARGE SCALE GENOMIC DNA]</scope>
    <source>
        <strain evidence="4">FW-101-2B</strain>
    </source>
</reference>
<organism evidence="3 4">
    <name type="scientific">Solidesulfovibrio carbinoliphilus subsp. oakridgensis</name>
    <dbReference type="NCBI Taxonomy" id="694327"/>
    <lineage>
        <taxon>Bacteria</taxon>
        <taxon>Pseudomonadati</taxon>
        <taxon>Thermodesulfobacteriota</taxon>
        <taxon>Desulfovibrionia</taxon>
        <taxon>Desulfovibrionales</taxon>
        <taxon>Desulfovibrionaceae</taxon>
        <taxon>Solidesulfovibrio</taxon>
    </lineage>
</organism>
<dbReference type="Pfam" id="PF09374">
    <property type="entry name" value="PG_binding_3"/>
    <property type="match status" value="1"/>
</dbReference>
<dbReference type="EMBL" id="CM001368">
    <property type="protein sequence ID" value="EHJ49529.1"/>
    <property type="molecule type" value="Genomic_DNA"/>
</dbReference>
<sequence>MGFTEADKFRTKWEGGLSDNKADPGGVTKYGVSFQFLRAQGHDVDGDGDIDADDIRALTPAAASALLKQEFWTCQDLDSFPALTGIAHYDASVNCGRGRAVLLLQAACNAFDGQKIDEDGKLGPKTRARVAALDDELLALRCVQEREAFYKRLIAAKPALAVFADGWANRTADLIKYVQEVANVQAPAVLAPAPTEPPAPRMPTGGLSDVPGDGTTMGDAVEPGLPDVSRLTVVLKALAKSKTIYGVLGMLGLQLLGANAWDVALRIGGQIYTVPDLSPLISTALASLAVWGRVTARPIGGRNA</sequence>
<dbReference type="SUPFAM" id="SSF53955">
    <property type="entry name" value="Lysozyme-like"/>
    <property type="match status" value="1"/>
</dbReference>
<keyword evidence="4" id="KW-1185">Reference proteome</keyword>
<dbReference type="OrthoDB" id="5359795at2"/>
<name>G7QC83_9BACT</name>
<protein>
    <submittedName>
        <fullName evidence="3">Uncharacterized protein</fullName>
    </submittedName>
</protein>
<dbReference type="InterPro" id="IPR008565">
    <property type="entry name" value="TtsA-like_GH18_dom"/>
</dbReference>
<dbReference type="InterPro" id="IPR018247">
    <property type="entry name" value="EF_Hand_1_Ca_BS"/>
</dbReference>
<dbReference type="PROSITE" id="PS00018">
    <property type="entry name" value="EF_HAND_1"/>
    <property type="match status" value="1"/>
</dbReference>
<proteinExistence type="predicted"/>
<dbReference type="RefSeq" id="WP_009182853.1">
    <property type="nucleotide sequence ID" value="NZ_CM001368.1"/>
</dbReference>
<dbReference type="Proteomes" id="UP000004662">
    <property type="component" value="Chromosome"/>
</dbReference>
<feature type="domain" description="Peptidoglycan binding" evidence="2">
    <location>
        <begin position="100"/>
        <end position="171"/>
    </location>
</feature>
<evidence type="ECO:0000313" key="4">
    <source>
        <dbReference type="Proteomes" id="UP000004662"/>
    </source>
</evidence>
<dbReference type="Pfam" id="PF05838">
    <property type="entry name" value="Glyco_hydro_108"/>
    <property type="match status" value="1"/>
</dbReference>
<gene>
    <name evidence="3" type="ORF">DFW101_3533</name>
</gene>
<dbReference type="eggNOG" id="COG3926">
    <property type="taxonomic scope" value="Bacteria"/>
</dbReference>
<evidence type="ECO:0000259" key="2">
    <source>
        <dbReference type="Pfam" id="PF09374"/>
    </source>
</evidence>
<dbReference type="Gene3D" id="1.20.141.10">
    <property type="entry name" value="Chitosanase, subunit A, domain 1"/>
    <property type="match status" value="1"/>
</dbReference>
<dbReference type="HOGENOM" id="CLU_914411_0_0_7"/>
<dbReference type="STRING" id="694327.DFW101_3533"/>
<evidence type="ECO:0000259" key="1">
    <source>
        <dbReference type="Pfam" id="PF05838"/>
    </source>
</evidence>
<dbReference type="InterPro" id="IPR018537">
    <property type="entry name" value="Peptidoglycan-bd_3"/>
</dbReference>
<evidence type="ECO:0000313" key="3">
    <source>
        <dbReference type="EMBL" id="EHJ49529.1"/>
    </source>
</evidence>
<dbReference type="AlphaFoldDB" id="G7QC83"/>
<accession>G7QC83</accession>
<feature type="domain" description="TtsA-like Glycoside hydrolase family 108" evidence="1">
    <location>
        <begin position="11"/>
        <end position="96"/>
    </location>
</feature>